<comment type="caution">
    <text evidence="5">The sequence shown here is derived from an EMBL/GenBank/DDBJ whole genome shotgun (WGS) entry which is preliminary data.</text>
</comment>
<dbReference type="InterPro" id="IPR002109">
    <property type="entry name" value="Glutaredoxin"/>
</dbReference>
<protein>
    <recommendedName>
        <fullName evidence="4">Glutaredoxin domain-containing protein</fullName>
    </recommendedName>
</protein>
<organism evidence="5 6">
    <name type="scientific">Friedmanniomyces simplex</name>
    <dbReference type="NCBI Taxonomy" id="329884"/>
    <lineage>
        <taxon>Eukaryota</taxon>
        <taxon>Fungi</taxon>
        <taxon>Dikarya</taxon>
        <taxon>Ascomycota</taxon>
        <taxon>Pezizomycotina</taxon>
        <taxon>Dothideomycetes</taxon>
        <taxon>Dothideomycetidae</taxon>
        <taxon>Mycosphaerellales</taxon>
        <taxon>Teratosphaeriaceae</taxon>
        <taxon>Friedmanniomyces</taxon>
    </lineage>
</organism>
<dbReference type="NCBIfam" id="TIGR02180">
    <property type="entry name" value="GRX_euk"/>
    <property type="match status" value="1"/>
</dbReference>
<evidence type="ECO:0000313" key="5">
    <source>
        <dbReference type="EMBL" id="TKA80306.1"/>
    </source>
</evidence>
<dbReference type="GO" id="GO:0005796">
    <property type="term" value="C:Golgi lumen"/>
    <property type="evidence" value="ECO:0007669"/>
    <property type="project" value="TreeGrafter"/>
</dbReference>
<feature type="domain" description="Glutaredoxin" evidence="4">
    <location>
        <begin position="204"/>
        <end position="269"/>
    </location>
</feature>
<dbReference type="SUPFAM" id="SSF52833">
    <property type="entry name" value="Thioredoxin-like"/>
    <property type="match status" value="1"/>
</dbReference>
<dbReference type="Pfam" id="PF00462">
    <property type="entry name" value="Glutaredoxin"/>
    <property type="match status" value="1"/>
</dbReference>
<dbReference type="CDD" id="cd03419">
    <property type="entry name" value="GRX_GRXh_1_2_like"/>
    <property type="match status" value="1"/>
</dbReference>
<dbReference type="GO" id="GO:0034599">
    <property type="term" value="P:cellular response to oxidative stress"/>
    <property type="evidence" value="ECO:0007669"/>
    <property type="project" value="TreeGrafter"/>
</dbReference>
<dbReference type="InterPro" id="IPR011899">
    <property type="entry name" value="Glutaredoxin_euk/vir"/>
</dbReference>
<feature type="signal peptide" evidence="3">
    <location>
        <begin position="1"/>
        <end position="27"/>
    </location>
</feature>
<dbReference type="AlphaFoldDB" id="A0A4U0XUW8"/>
<keyword evidence="3" id="KW-0732">Signal</keyword>
<dbReference type="EMBL" id="NAJQ01000072">
    <property type="protein sequence ID" value="TKA80306.1"/>
    <property type="molecule type" value="Genomic_DNA"/>
</dbReference>
<dbReference type="GO" id="GO:0000324">
    <property type="term" value="C:fungal-type vacuole"/>
    <property type="evidence" value="ECO:0007669"/>
    <property type="project" value="TreeGrafter"/>
</dbReference>
<evidence type="ECO:0000256" key="1">
    <source>
        <dbReference type="ARBA" id="ARBA00009630"/>
    </source>
</evidence>
<dbReference type="OrthoDB" id="423313at2759"/>
<gene>
    <name evidence="5" type="ORF">B0A55_02212</name>
</gene>
<feature type="region of interest" description="Disordered" evidence="2">
    <location>
        <begin position="133"/>
        <end position="191"/>
    </location>
</feature>
<evidence type="ECO:0000259" key="4">
    <source>
        <dbReference type="Pfam" id="PF00462"/>
    </source>
</evidence>
<evidence type="ECO:0000313" key="6">
    <source>
        <dbReference type="Proteomes" id="UP000309340"/>
    </source>
</evidence>
<dbReference type="InterPro" id="IPR036249">
    <property type="entry name" value="Thioredoxin-like_sf"/>
</dbReference>
<reference evidence="5 6" key="1">
    <citation type="submission" date="2017-03" db="EMBL/GenBank/DDBJ databases">
        <title>Genomes of endolithic fungi from Antarctica.</title>
        <authorList>
            <person name="Coleine C."/>
            <person name="Masonjones S."/>
            <person name="Stajich J.E."/>
        </authorList>
    </citation>
    <scope>NUCLEOTIDE SEQUENCE [LARGE SCALE GENOMIC DNA]</scope>
    <source>
        <strain evidence="5 6">CCFEE 5184</strain>
    </source>
</reference>
<sequence length="318" mass="34006">MPSSRRLKVTGLIALLTVLIILYVTNGASNTYNSPFYTRTVDAIKARQDAEARENVIAEERSRLDRVERLQREHDIAVSAAAGEETGSVLKNVGGDTGPEKQKPLAQDVKEAASAAVNAASSAISQAAENVKPVAGRKSMQPGSNAADKKVVQTKPASAGTDDGVAKVGNVFPPQPSSSTPGPETEEDHRVETELNDILKRGPIIIFSKSHCPFSKKAKHILLDLYTISPPPYVVELDLHELGPGLQGALKKSTGRRTVPNILINGKSIGGGDDVEGLHREGKLAETVRSMGGKRVVSVEAKAPEEGRDVKREVRFRA</sequence>
<dbReference type="InterPro" id="IPR014025">
    <property type="entry name" value="Glutaredoxin_subgr"/>
</dbReference>
<evidence type="ECO:0000256" key="2">
    <source>
        <dbReference type="SAM" id="MobiDB-lite"/>
    </source>
</evidence>
<name>A0A4U0XUW8_9PEZI</name>
<dbReference type="Proteomes" id="UP000309340">
    <property type="component" value="Unassembled WGS sequence"/>
</dbReference>
<dbReference type="GO" id="GO:0005801">
    <property type="term" value="C:cis-Golgi network"/>
    <property type="evidence" value="ECO:0007669"/>
    <property type="project" value="UniProtKB-ARBA"/>
</dbReference>
<evidence type="ECO:0000256" key="3">
    <source>
        <dbReference type="SAM" id="SignalP"/>
    </source>
</evidence>
<dbReference type="FunFam" id="3.40.30.10:FF:000093">
    <property type="entry name" value="Glutaredoxin 2"/>
    <property type="match status" value="1"/>
</dbReference>
<proteinExistence type="inferred from homology"/>
<accession>A0A4U0XUW8</accession>
<dbReference type="Gene3D" id="3.40.30.10">
    <property type="entry name" value="Glutaredoxin"/>
    <property type="match status" value="1"/>
</dbReference>
<dbReference type="STRING" id="329884.A0A4U0XUW8"/>
<dbReference type="PROSITE" id="PS51354">
    <property type="entry name" value="GLUTAREDOXIN_2"/>
    <property type="match status" value="1"/>
</dbReference>
<comment type="similarity">
    <text evidence="1">Belongs to the glutaredoxin family. Monothiol subfamily.</text>
</comment>
<dbReference type="GO" id="GO:0004362">
    <property type="term" value="F:glutathione-disulfide reductase (NADPH) activity"/>
    <property type="evidence" value="ECO:0007669"/>
    <property type="project" value="UniProtKB-ARBA"/>
</dbReference>
<dbReference type="PRINTS" id="PR00160">
    <property type="entry name" value="GLUTAREDOXIN"/>
</dbReference>
<keyword evidence="6" id="KW-1185">Reference proteome</keyword>
<feature type="chain" id="PRO_5020997435" description="Glutaredoxin domain-containing protein" evidence="3">
    <location>
        <begin position="28"/>
        <end position="318"/>
    </location>
</feature>
<dbReference type="PANTHER" id="PTHR45694:SF5">
    <property type="entry name" value="GLUTAREDOXIN 2"/>
    <property type="match status" value="1"/>
</dbReference>
<dbReference type="PANTHER" id="PTHR45694">
    <property type="entry name" value="GLUTAREDOXIN 2"/>
    <property type="match status" value="1"/>
</dbReference>